<comment type="similarity">
    <text evidence="1">Belongs to the membrane fusion protein (MFP) (TC 8.A.1) family.</text>
</comment>
<accession>A0A2S5T1V0</accession>
<comment type="caution">
    <text evidence="3">The sequence shown here is derived from an EMBL/GenBank/DDBJ whole genome shotgun (WGS) entry which is preliminary data.</text>
</comment>
<evidence type="ECO:0000313" key="3">
    <source>
        <dbReference type="EMBL" id="PPE68868.1"/>
    </source>
</evidence>
<evidence type="ECO:0000259" key="2">
    <source>
        <dbReference type="Pfam" id="PF25973"/>
    </source>
</evidence>
<keyword evidence="4" id="KW-1185">Reference proteome</keyword>
<dbReference type="Gene3D" id="2.40.420.20">
    <property type="match status" value="1"/>
</dbReference>
<organism evidence="3 4">
    <name type="scientific">Caldimonas thermodepolymerans</name>
    <dbReference type="NCBI Taxonomy" id="215580"/>
    <lineage>
        <taxon>Bacteria</taxon>
        <taxon>Pseudomonadati</taxon>
        <taxon>Pseudomonadota</taxon>
        <taxon>Betaproteobacteria</taxon>
        <taxon>Burkholderiales</taxon>
        <taxon>Sphaerotilaceae</taxon>
        <taxon>Caldimonas</taxon>
    </lineage>
</organism>
<dbReference type="SUPFAM" id="SSF111369">
    <property type="entry name" value="HlyD-like secretion proteins"/>
    <property type="match status" value="1"/>
</dbReference>
<dbReference type="Gene3D" id="2.40.50.100">
    <property type="match status" value="1"/>
</dbReference>
<dbReference type="PANTHER" id="PTHR30469">
    <property type="entry name" value="MULTIDRUG RESISTANCE PROTEIN MDTA"/>
    <property type="match status" value="1"/>
</dbReference>
<dbReference type="NCBIfam" id="TIGR01730">
    <property type="entry name" value="RND_mfp"/>
    <property type="match status" value="1"/>
</dbReference>
<dbReference type="AlphaFoldDB" id="A0A2S5T1V0"/>
<name>A0A2S5T1V0_9BURK</name>
<sequence length="380" mass="40060">MKRALKWALPLLLILLLALLVGRGLSARKAEQVQAAVPRAQPTLDLAATDVIEVQRQSLVRTLAISGEVKAVQTAVVKAKVAAEVRELSVREGDTVRAGQVLGRLDDTEYAARLRQAREQAASAQAQLDIAERTLANNRALVEQGFISKNALDTSVSNAAAARASLLAAQANIDLARKAMEDTVLRAPIAGQVAQRLVQPGERVAVDTKLLEVVDLSEIELAAALAPEDVGAVRIGQQALLKVDGLAEPVRARVARINPGTQPGTRAVMVYFAVEAHPDLRHGLFATGTLELERQEAVAIPESAVRLDQPLPYVLVVADGRVLQRPVTLGARGSTEAGGPPLVIVTEGLQAGERILAGSVGLVRDGTPVKLTAVAPASSH</sequence>
<evidence type="ECO:0000313" key="4">
    <source>
        <dbReference type="Proteomes" id="UP000239406"/>
    </source>
</evidence>
<gene>
    <name evidence="3" type="ORF">C1702_14820</name>
</gene>
<dbReference type="RefSeq" id="WP_104358492.1">
    <property type="nucleotide sequence ID" value="NZ_CALFFA010000065.1"/>
</dbReference>
<feature type="domain" description="CzcB-like barrel-sandwich hybrid" evidence="2">
    <location>
        <begin position="73"/>
        <end position="215"/>
    </location>
</feature>
<dbReference type="EMBL" id="PSNY01000018">
    <property type="protein sequence ID" value="PPE68868.1"/>
    <property type="molecule type" value="Genomic_DNA"/>
</dbReference>
<protein>
    <submittedName>
        <fullName evidence="3">Efflux transporter periplasmic adaptor subunit</fullName>
    </submittedName>
</protein>
<proteinExistence type="inferred from homology"/>
<dbReference type="PANTHER" id="PTHR30469:SF15">
    <property type="entry name" value="HLYD FAMILY OF SECRETION PROTEINS"/>
    <property type="match status" value="1"/>
</dbReference>
<dbReference type="Gene3D" id="2.40.30.170">
    <property type="match status" value="1"/>
</dbReference>
<dbReference type="InterPro" id="IPR006143">
    <property type="entry name" value="RND_pump_MFP"/>
</dbReference>
<evidence type="ECO:0000256" key="1">
    <source>
        <dbReference type="ARBA" id="ARBA00009477"/>
    </source>
</evidence>
<dbReference type="Gene3D" id="1.10.287.470">
    <property type="entry name" value="Helix hairpin bin"/>
    <property type="match status" value="1"/>
</dbReference>
<reference evidence="3 4" key="1">
    <citation type="submission" date="2018-02" db="EMBL/GenBank/DDBJ databases">
        <title>Reclassifiation of [Polyangium] brachysporum DSM 7029 as Guopingzhaonella breviflexa gen. nov., sp. nov., a member of the family Comamonadaceae.</title>
        <authorList>
            <person name="Tang B."/>
        </authorList>
    </citation>
    <scope>NUCLEOTIDE SEQUENCE [LARGE SCALE GENOMIC DNA]</scope>
    <source>
        <strain evidence="3 4">DSM 15344</strain>
    </source>
</reference>
<dbReference type="GO" id="GO:1990281">
    <property type="term" value="C:efflux pump complex"/>
    <property type="evidence" value="ECO:0007669"/>
    <property type="project" value="TreeGrafter"/>
</dbReference>
<dbReference type="Pfam" id="PF25973">
    <property type="entry name" value="BSH_CzcB"/>
    <property type="match status" value="1"/>
</dbReference>
<dbReference type="Proteomes" id="UP000239406">
    <property type="component" value="Unassembled WGS sequence"/>
</dbReference>
<dbReference type="InterPro" id="IPR058647">
    <property type="entry name" value="BSH_CzcB-like"/>
</dbReference>
<dbReference type="GO" id="GO:0015562">
    <property type="term" value="F:efflux transmembrane transporter activity"/>
    <property type="evidence" value="ECO:0007669"/>
    <property type="project" value="TreeGrafter"/>
</dbReference>